<dbReference type="AlphaFoldDB" id="A0A8M9PFQ3"/>
<keyword evidence="5" id="KW-0391">Immunity</keyword>
<dbReference type="InterPro" id="IPR000315">
    <property type="entry name" value="Znf_B-box"/>
</dbReference>
<dbReference type="PANTHER" id="PTHR25465:SF73">
    <property type="entry name" value="E3 UBIQUITIN_ISG15 LIGASE TRIM25 ISOFORM X1"/>
    <property type="match status" value="1"/>
</dbReference>
<protein>
    <submittedName>
        <fullName evidence="11">Tripartite motif-containing protein 16</fullName>
    </submittedName>
</protein>
<dbReference type="PROSITE" id="PS50188">
    <property type="entry name" value="B302_SPRY"/>
    <property type="match status" value="1"/>
</dbReference>
<evidence type="ECO:0000256" key="6">
    <source>
        <dbReference type="PROSITE-ProRule" id="PRU00024"/>
    </source>
</evidence>
<feature type="domain" description="RING-type" evidence="7">
    <location>
        <begin position="35"/>
        <end position="79"/>
    </location>
</feature>
<dbReference type="Pfam" id="PF13765">
    <property type="entry name" value="PRY"/>
    <property type="match status" value="1"/>
</dbReference>
<dbReference type="PROSITE" id="PS00518">
    <property type="entry name" value="ZF_RING_1"/>
    <property type="match status" value="1"/>
</dbReference>
<proteinExistence type="predicted"/>
<dbReference type="Pfam" id="PF00643">
    <property type="entry name" value="zf-B_box"/>
    <property type="match status" value="1"/>
</dbReference>
<dbReference type="Gene3D" id="3.30.160.60">
    <property type="entry name" value="Classic Zinc Finger"/>
    <property type="match status" value="1"/>
</dbReference>
<evidence type="ECO:0000313" key="10">
    <source>
        <dbReference type="Proteomes" id="UP000000437"/>
    </source>
</evidence>
<organism evidence="10 11">
    <name type="scientific">Danio rerio</name>
    <name type="common">Zebrafish</name>
    <name type="synonym">Brachydanio rerio</name>
    <dbReference type="NCBI Taxonomy" id="7955"/>
    <lineage>
        <taxon>Eukaryota</taxon>
        <taxon>Metazoa</taxon>
        <taxon>Chordata</taxon>
        <taxon>Craniata</taxon>
        <taxon>Vertebrata</taxon>
        <taxon>Euteleostomi</taxon>
        <taxon>Actinopterygii</taxon>
        <taxon>Neopterygii</taxon>
        <taxon>Teleostei</taxon>
        <taxon>Ostariophysi</taxon>
        <taxon>Cypriniformes</taxon>
        <taxon>Danionidae</taxon>
        <taxon>Danioninae</taxon>
        <taxon>Danio</taxon>
    </lineage>
</organism>
<dbReference type="SMART" id="SM00184">
    <property type="entry name" value="RING"/>
    <property type="match status" value="1"/>
</dbReference>
<accession>A0A8M9PFQ3</accession>
<dbReference type="InterPro" id="IPR027370">
    <property type="entry name" value="Znf-RING_euk"/>
</dbReference>
<feature type="domain" description="B30.2/SPRY" evidence="9">
    <location>
        <begin position="340"/>
        <end position="536"/>
    </location>
</feature>
<dbReference type="CDD" id="cd19802">
    <property type="entry name" value="Bbox1_TRIM8-like"/>
    <property type="match status" value="1"/>
</dbReference>
<dbReference type="InterPro" id="IPR017907">
    <property type="entry name" value="Znf_RING_CS"/>
</dbReference>
<keyword evidence="2" id="KW-0479">Metal-binding</keyword>
<dbReference type="SUPFAM" id="SSF57845">
    <property type="entry name" value="B-box zinc-binding domain"/>
    <property type="match status" value="1"/>
</dbReference>
<keyword evidence="3 6" id="KW-0863">Zinc-finger</keyword>
<dbReference type="Pfam" id="PF13445">
    <property type="entry name" value="zf-RING_UBOX"/>
    <property type="match status" value="1"/>
</dbReference>
<dbReference type="GeneID" id="100536764"/>
<evidence type="ECO:0000259" key="9">
    <source>
        <dbReference type="PROSITE" id="PS50188"/>
    </source>
</evidence>
<evidence type="ECO:0000259" key="8">
    <source>
        <dbReference type="PROSITE" id="PS50119"/>
    </source>
</evidence>
<dbReference type="InterPro" id="IPR001870">
    <property type="entry name" value="B30.2/SPRY"/>
</dbReference>
<dbReference type="PRINTS" id="PR01407">
    <property type="entry name" value="BUTYPHLNCDUF"/>
</dbReference>
<dbReference type="InterPro" id="IPR006574">
    <property type="entry name" value="PRY"/>
</dbReference>
<reference evidence="11" key="1">
    <citation type="submission" date="2025-08" db="UniProtKB">
        <authorList>
            <consortium name="RefSeq"/>
        </authorList>
    </citation>
    <scope>IDENTIFICATION</scope>
    <source>
        <strain evidence="11">Tuebingen</strain>
        <tissue evidence="11">Fibroblasts and whole tissue</tissue>
    </source>
</reference>
<dbReference type="InterPro" id="IPR003877">
    <property type="entry name" value="SPRY_dom"/>
</dbReference>
<evidence type="ECO:0000256" key="4">
    <source>
        <dbReference type="ARBA" id="ARBA00022833"/>
    </source>
</evidence>
<dbReference type="GO" id="GO:0005737">
    <property type="term" value="C:cytoplasm"/>
    <property type="evidence" value="ECO:0007669"/>
    <property type="project" value="UniProtKB-ARBA"/>
</dbReference>
<feature type="domain" description="B box-type" evidence="8">
    <location>
        <begin position="139"/>
        <end position="180"/>
    </location>
</feature>
<keyword evidence="10" id="KW-1185">Reference proteome</keyword>
<keyword evidence="4" id="KW-0862">Zinc</keyword>
<dbReference type="PROSITE" id="PS50119">
    <property type="entry name" value="ZF_BBOX"/>
    <property type="match status" value="1"/>
</dbReference>
<dbReference type="SUPFAM" id="SSF49899">
    <property type="entry name" value="Concanavalin A-like lectins/glucanases"/>
    <property type="match status" value="1"/>
</dbReference>
<dbReference type="PROSITE" id="PS50089">
    <property type="entry name" value="ZF_RING_2"/>
    <property type="match status" value="1"/>
</dbReference>
<dbReference type="Gene3D" id="2.60.120.920">
    <property type="match status" value="1"/>
</dbReference>
<dbReference type="SMART" id="SM00589">
    <property type="entry name" value="PRY"/>
    <property type="match status" value="1"/>
</dbReference>
<dbReference type="SMART" id="SM00336">
    <property type="entry name" value="BBOX"/>
    <property type="match status" value="1"/>
</dbReference>
<dbReference type="RefSeq" id="XP_021323439.1">
    <property type="nucleotide sequence ID" value="XM_021467764.3"/>
</dbReference>
<evidence type="ECO:0000256" key="1">
    <source>
        <dbReference type="ARBA" id="ARBA00022588"/>
    </source>
</evidence>
<sequence length="536" mass="60930">MLTLAVCVKTSCSTLHRRLQDTTAAMGSLEEQHTCPMCRDLFGRAQPFPCGHSFCPTCAQEAWSQNEGSGKRRFVCPRCLEEQGMVLCDCCPEEEGDEAQEAVKTCLNCEISLCEQHLLPHLQRPAYSTHLLVEPLMEVSRRRCPAHKEMFRYYCMDDGQYVCADCILEGQHAQHQVKGVRKVEEEYKVKLQSLFEKAEEKIKQGEMMLKEHQRASRTIIEDSSVSDVSQVLQMGSALQAQVGRLVSAVIKITEQERQKAMERVQEDCSRVKGDLNQTESIHHFLGSLLEESDPFLLIWAFQTEDSQMMSDLSSPLFTPAQPSMDKKRVLENVENKYREFIADTLRCLIELKRDLLSSPLTLDKNSAHPLLNISEDLRSVRRVPNRLPVPDHPDRFDHWSQVLSCQIFSSGTHYWELEVEGFWDIAVTYHCIGRKAKEGTAFGCNKISWSLTQQHDRKLSAWHNRKKTHLSAKMSGNHLAVALDYDSGSITFSEVGPSSTLLPLHNFSCSFTQPICLGFGLYKPELNSKVTILKKI</sequence>
<dbReference type="Proteomes" id="UP000000437">
    <property type="component" value="Chromosome 2"/>
</dbReference>
<evidence type="ECO:0000256" key="2">
    <source>
        <dbReference type="ARBA" id="ARBA00022723"/>
    </source>
</evidence>
<evidence type="ECO:0000313" key="11">
    <source>
        <dbReference type="RefSeq" id="XP_021323439.1"/>
    </source>
</evidence>
<keyword evidence="1" id="KW-0399">Innate immunity</keyword>
<evidence type="ECO:0000256" key="5">
    <source>
        <dbReference type="ARBA" id="ARBA00022859"/>
    </source>
</evidence>
<gene>
    <name evidence="11" type="primary">trim110</name>
</gene>
<name>A0A8M9PFQ3_DANRE</name>
<dbReference type="KEGG" id="dre:100536764"/>
<dbReference type="GO" id="GO:0008270">
    <property type="term" value="F:zinc ion binding"/>
    <property type="evidence" value="ECO:0007669"/>
    <property type="project" value="UniProtKB-KW"/>
</dbReference>
<dbReference type="Pfam" id="PF00622">
    <property type="entry name" value="SPRY"/>
    <property type="match status" value="1"/>
</dbReference>
<dbReference type="InterPro" id="IPR043136">
    <property type="entry name" value="B30.2/SPRY_sf"/>
</dbReference>
<evidence type="ECO:0000259" key="7">
    <source>
        <dbReference type="PROSITE" id="PS50089"/>
    </source>
</evidence>
<dbReference type="OrthoDB" id="6105938at2759"/>
<dbReference type="Gene3D" id="3.30.40.10">
    <property type="entry name" value="Zinc/RING finger domain, C3HC4 (zinc finger)"/>
    <property type="match status" value="1"/>
</dbReference>
<dbReference type="InterPro" id="IPR051051">
    <property type="entry name" value="E3_ubiq-ligase_TRIM/RNF"/>
</dbReference>
<dbReference type="CTD" id="100536764"/>
<dbReference type="GO" id="GO:0045087">
    <property type="term" value="P:innate immune response"/>
    <property type="evidence" value="ECO:0007669"/>
    <property type="project" value="UniProtKB-KW"/>
</dbReference>
<dbReference type="InterPro" id="IPR003879">
    <property type="entry name" value="Butyrophylin_SPRY"/>
</dbReference>
<dbReference type="InterPro" id="IPR013083">
    <property type="entry name" value="Znf_RING/FYVE/PHD"/>
</dbReference>
<dbReference type="InterPro" id="IPR013320">
    <property type="entry name" value="ConA-like_dom_sf"/>
</dbReference>
<evidence type="ECO:0000256" key="3">
    <source>
        <dbReference type="ARBA" id="ARBA00022771"/>
    </source>
</evidence>
<dbReference type="PANTHER" id="PTHR25465">
    <property type="entry name" value="B-BOX DOMAIN CONTAINING"/>
    <property type="match status" value="1"/>
</dbReference>
<dbReference type="SUPFAM" id="SSF57850">
    <property type="entry name" value="RING/U-box"/>
    <property type="match status" value="1"/>
</dbReference>
<dbReference type="InterPro" id="IPR001841">
    <property type="entry name" value="Znf_RING"/>
</dbReference>